<dbReference type="SUPFAM" id="SSF47802">
    <property type="entry name" value="DNA polymerase beta, N-terminal domain-like"/>
    <property type="match status" value="1"/>
</dbReference>
<keyword evidence="2" id="KW-0548">Nucleotidyltransferase</keyword>
<dbReference type="CDD" id="cd07436">
    <property type="entry name" value="PHP_PolX"/>
    <property type="match status" value="1"/>
</dbReference>
<comment type="caution">
    <text evidence="5">The sequence shown here is derived from an EMBL/GenBank/DDBJ whole genome shotgun (WGS) entry which is preliminary data.</text>
</comment>
<dbReference type="InterPro" id="IPR047967">
    <property type="entry name" value="PolX_PHP"/>
</dbReference>
<dbReference type="Pfam" id="PF14520">
    <property type="entry name" value="HHH_5"/>
    <property type="match status" value="1"/>
</dbReference>
<evidence type="ECO:0000259" key="3">
    <source>
        <dbReference type="SMART" id="SM00481"/>
    </source>
</evidence>
<dbReference type="InterPro" id="IPR010996">
    <property type="entry name" value="HHH_MUS81"/>
</dbReference>
<dbReference type="InterPro" id="IPR003141">
    <property type="entry name" value="Pol/His_phosphatase_N"/>
</dbReference>
<keyword evidence="6" id="KW-1185">Reference proteome</keyword>
<dbReference type="PANTHER" id="PTHR36928">
    <property type="entry name" value="PHOSPHATASE YCDX-RELATED"/>
    <property type="match status" value="1"/>
</dbReference>
<dbReference type="SMART" id="SM00483">
    <property type="entry name" value="POLXc"/>
    <property type="match status" value="1"/>
</dbReference>
<feature type="domain" description="Polymerase/histidinol phosphatase N-terminal" evidence="3">
    <location>
        <begin position="318"/>
        <end position="398"/>
    </location>
</feature>
<reference evidence="5 6" key="1">
    <citation type="submission" date="2024-07" db="EMBL/GenBank/DDBJ databases">
        <title>Genomic Encyclopedia of Type Strains, Phase V (KMG-V): Genome sequencing to study the core and pangenomes of soil and plant-associated prokaryotes.</title>
        <authorList>
            <person name="Whitman W."/>
        </authorList>
    </citation>
    <scope>NUCLEOTIDE SEQUENCE [LARGE SCALE GENOMIC DNA]</scope>
    <source>
        <strain evidence="5 6">USDA 222</strain>
    </source>
</reference>
<evidence type="ECO:0000313" key="5">
    <source>
        <dbReference type="EMBL" id="MEY9473258.1"/>
    </source>
</evidence>
<dbReference type="InterPro" id="IPR027421">
    <property type="entry name" value="DNA_pol_lamdba_lyase_dom_sf"/>
</dbReference>
<protein>
    <submittedName>
        <fullName evidence="5">DNA polymerase (Family 10)</fullName>
    </submittedName>
</protein>
<sequence length="560" mass="62180">MTSLDARTVAELLREYAQRTALRGGNPYRAKAYSRAADSLAAIAVPLDALIAEDRLTEIPGVGDAIADIITKLHKTGTHPSLEKLRKEIPEGVLEMLAVPGLRPEKVLRFYKDLGIGSLAELEAAAKEDRIKKAKGLGAALQTKILQNLAIAKSGEGRLHLHRAAALLAQAKDSIRKAHPELKRVTLAGDFRRGCELVRELTIVAEAPRGGKTSEPAQTDGLRIRLSDRKHFGAALLFATGSTAHIEQLREIASKKGMRLEADGLHKGRPLIAGDEPDIYHALGLPFIDPELREGRNEVELALKGKLPKLVTDQDLRGILHCHTDASDGIETLESMAKATRQRGFEYFGVADHSKSAHYAGGLSVEEIAQQHREADRLNKRFVKDFRILKGIESDILADGSLDYDDDVLERFDFVVASIHGRFKLDRKAQTQRLLRAISDPHTTIIGHMTGRQLQRRPGYEIDVEKVLRACAKHDVVVEINAHPWRLDLDWRWHQAALEFGCMLSINPDAHSIPELDHMHWGVQMARKGGVPADRILNAMTLPEITRYLRQKRRSLARAA</sequence>
<organism evidence="5 6">
    <name type="scientific">Bradyrhizobium yuanmingense</name>
    <dbReference type="NCBI Taxonomy" id="108015"/>
    <lineage>
        <taxon>Bacteria</taxon>
        <taxon>Pseudomonadati</taxon>
        <taxon>Pseudomonadota</taxon>
        <taxon>Alphaproteobacteria</taxon>
        <taxon>Hyphomicrobiales</taxon>
        <taxon>Nitrobacteraceae</taxon>
        <taxon>Bradyrhizobium</taxon>
    </lineage>
</organism>
<evidence type="ECO:0000256" key="1">
    <source>
        <dbReference type="ARBA" id="ARBA00022679"/>
    </source>
</evidence>
<dbReference type="InterPro" id="IPR037160">
    <property type="entry name" value="DNA_Pol_thumb_sf"/>
</dbReference>
<keyword evidence="1" id="KW-0808">Transferase</keyword>
<dbReference type="EMBL" id="JBGBZN010000002">
    <property type="protein sequence ID" value="MEY9473258.1"/>
    <property type="molecule type" value="Genomic_DNA"/>
</dbReference>
<name>A0ABV4GQV4_9BRAD</name>
<dbReference type="Proteomes" id="UP001565474">
    <property type="component" value="Unassembled WGS sequence"/>
</dbReference>
<evidence type="ECO:0000259" key="4">
    <source>
        <dbReference type="SMART" id="SM00483"/>
    </source>
</evidence>
<gene>
    <name evidence="5" type="ORF">ABH992_005657</name>
</gene>
<dbReference type="InterPro" id="IPR050243">
    <property type="entry name" value="PHP_phosphatase"/>
</dbReference>
<proteinExistence type="predicted"/>
<dbReference type="InterPro" id="IPR029398">
    <property type="entry name" value="PolB_thumb"/>
</dbReference>
<feature type="domain" description="DNA-directed DNA polymerase X" evidence="4">
    <location>
        <begin position="3"/>
        <end position="294"/>
    </location>
</feature>
<dbReference type="SUPFAM" id="SSF89550">
    <property type="entry name" value="PHP domain-like"/>
    <property type="match status" value="1"/>
</dbReference>
<dbReference type="Gene3D" id="3.20.20.140">
    <property type="entry name" value="Metal-dependent hydrolases"/>
    <property type="match status" value="1"/>
</dbReference>
<accession>A0ABV4GQV4</accession>
<dbReference type="Gene3D" id="1.10.150.20">
    <property type="entry name" value="5' to 3' exonuclease, C-terminal subdomain"/>
    <property type="match status" value="1"/>
</dbReference>
<evidence type="ECO:0000256" key="2">
    <source>
        <dbReference type="ARBA" id="ARBA00022695"/>
    </source>
</evidence>
<dbReference type="InterPro" id="IPR016195">
    <property type="entry name" value="Pol/histidinol_Pase-like"/>
</dbReference>
<dbReference type="Gene3D" id="3.30.210.10">
    <property type="entry name" value="DNA polymerase, thumb domain"/>
    <property type="match status" value="1"/>
</dbReference>
<dbReference type="PANTHER" id="PTHR36928:SF1">
    <property type="entry name" value="PHOSPHATASE YCDX-RELATED"/>
    <property type="match status" value="1"/>
</dbReference>
<evidence type="ECO:0000313" key="6">
    <source>
        <dbReference type="Proteomes" id="UP001565474"/>
    </source>
</evidence>
<dbReference type="InterPro" id="IPR004013">
    <property type="entry name" value="PHP_dom"/>
</dbReference>
<dbReference type="Pfam" id="PF14791">
    <property type="entry name" value="DNA_pol_B_thumb"/>
    <property type="match status" value="1"/>
</dbReference>
<dbReference type="Gene3D" id="1.10.150.110">
    <property type="entry name" value="DNA polymerase beta, N-terminal domain-like"/>
    <property type="match status" value="1"/>
</dbReference>
<dbReference type="SUPFAM" id="SSF81301">
    <property type="entry name" value="Nucleotidyltransferase"/>
    <property type="match status" value="1"/>
</dbReference>
<dbReference type="InterPro" id="IPR022311">
    <property type="entry name" value="PolX-like"/>
</dbReference>
<dbReference type="InterPro" id="IPR002054">
    <property type="entry name" value="DNA-dir_DNA_pol_X"/>
</dbReference>
<dbReference type="SMART" id="SM00481">
    <property type="entry name" value="POLIIIAc"/>
    <property type="match status" value="1"/>
</dbReference>
<dbReference type="Pfam" id="PF14716">
    <property type="entry name" value="HHH_8"/>
    <property type="match status" value="1"/>
</dbReference>
<dbReference type="PIRSF" id="PIRSF005047">
    <property type="entry name" value="UCP005047_YshC"/>
    <property type="match status" value="1"/>
</dbReference>
<dbReference type="RefSeq" id="WP_225133383.1">
    <property type="nucleotide sequence ID" value="NZ_JADYWB010000003.1"/>
</dbReference>
<dbReference type="Pfam" id="PF02811">
    <property type="entry name" value="PHP"/>
    <property type="match status" value="1"/>
</dbReference>
<dbReference type="InterPro" id="IPR043519">
    <property type="entry name" value="NT_sf"/>
</dbReference>